<organism evidence="2 3">
    <name type="scientific">Xenorhabdus santafensis</name>
    <dbReference type="NCBI Taxonomy" id="2582833"/>
    <lineage>
        <taxon>Bacteria</taxon>
        <taxon>Pseudomonadati</taxon>
        <taxon>Pseudomonadota</taxon>
        <taxon>Gammaproteobacteria</taxon>
        <taxon>Enterobacterales</taxon>
        <taxon>Morganellaceae</taxon>
        <taxon>Xenorhabdus</taxon>
    </lineage>
</organism>
<accession>A0ABU4SG06</accession>
<sequence length="50" mass="5788">MSESGRELFKSCSTFNEFVATKDKKKKKRVKGNDCKNRFCPICAWRKAGK</sequence>
<evidence type="ECO:0000313" key="2">
    <source>
        <dbReference type="EMBL" id="MDX7989651.1"/>
    </source>
</evidence>
<gene>
    <name evidence="1" type="ORF">FE392_20605</name>
    <name evidence="2" type="ORF">FE392_20665</name>
</gene>
<proteinExistence type="predicted"/>
<reference evidence="2" key="1">
    <citation type="submission" date="2019-05" db="EMBL/GenBank/DDBJ databases">
        <authorList>
            <person name="Palma L."/>
            <person name="Frizzo L."/>
            <person name="Berry C."/>
            <person name="Caballero P."/>
            <person name="Del Valle E."/>
        </authorList>
    </citation>
    <scope>NUCLEOTIDE SEQUENCE</scope>
    <source>
        <strain evidence="2">12</strain>
    </source>
</reference>
<reference evidence="1 3" key="2">
    <citation type="journal article" date="2024" name="Toxins">
        <title>Genome Sequence Analysis of Native Xenorhabdus Strains Isolated from Entomopathogenic Nematodes in Argentina.</title>
        <authorList>
            <person name="Palma L."/>
            <person name="Frizzo L."/>
            <person name="Kaiser S."/>
            <person name="Berry C."/>
            <person name="Caballero P."/>
            <person name="Bode H.B."/>
            <person name="Del Valle E.E."/>
        </authorList>
    </citation>
    <scope>NUCLEOTIDE SEQUENCE [LARGE SCALE GENOMIC DNA]</scope>
    <source>
        <strain evidence="1 3">12</strain>
    </source>
</reference>
<keyword evidence="3" id="KW-1185">Reference proteome</keyword>
<feature type="non-terminal residue" evidence="2">
    <location>
        <position position="50"/>
    </location>
</feature>
<evidence type="ECO:0000313" key="3">
    <source>
        <dbReference type="Proteomes" id="UP001271890"/>
    </source>
</evidence>
<dbReference type="Proteomes" id="UP001271890">
    <property type="component" value="Unassembled WGS sequence"/>
</dbReference>
<dbReference type="EMBL" id="VCDN01000390">
    <property type="protein sequence ID" value="MDX7989639.1"/>
    <property type="molecule type" value="Genomic_DNA"/>
</dbReference>
<name>A0ABU4SG06_9GAMM</name>
<evidence type="ECO:0000313" key="1">
    <source>
        <dbReference type="EMBL" id="MDX7989639.1"/>
    </source>
</evidence>
<protein>
    <submittedName>
        <fullName evidence="2">Replication protein</fullName>
    </submittedName>
</protein>
<comment type="caution">
    <text evidence="2">The sequence shown here is derived from an EMBL/GenBank/DDBJ whole genome shotgun (WGS) entry which is preliminary data.</text>
</comment>
<dbReference type="EMBL" id="VCDN01000405">
    <property type="protein sequence ID" value="MDX7989651.1"/>
    <property type="molecule type" value="Genomic_DNA"/>
</dbReference>